<evidence type="ECO:0000313" key="2">
    <source>
        <dbReference type="EMBL" id="CAJ1057884.1"/>
    </source>
</evidence>
<evidence type="ECO:0000313" key="3">
    <source>
        <dbReference type="Proteomes" id="UP001178508"/>
    </source>
</evidence>
<feature type="region of interest" description="Disordered" evidence="1">
    <location>
        <begin position="79"/>
        <end position="99"/>
    </location>
</feature>
<sequence>MACHTYPINTTTRMARRMKAAEERSACLEKVLNTYKEVTRLKQANLTLTKQLEAAQLSLESLFGPDDLFKSVEKAGELASNTSGLESVPPVKAAESHTTSAGEAVAGVLEGMEEGGNLHNASNLEGVVEMTGS</sequence>
<reference evidence="2" key="1">
    <citation type="submission" date="2023-08" db="EMBL/GenBank/DDBJ databases">
        <authorList>
            <person name="Alioto T."/>
            <person name="Alioto T."/>
            <person name="Gomez Garrido J."/>
        </authorList>
    </citation>
    <scope>NUCLEOTIDE SEQUENCE</scope>
</reference>
<dbReference type="EMBL" id="OY660869">
    <property type="protein sequence ID" value="CAJ1057884.1"/>
    <property type="molecule type" value="Genomic_DNA"/>
</dbReference>
<protein>
    <submittedName>
        <fullName evidence="2">Uncharacterized protein</fullName>
    </submittedName>
</protein>
<dbReference type="AlphaFoldDB" id="A0AAV1FAU0"/>
<organism evidence="2 3">
    <name type="scientific">Xyrichtys novacula</name>
    <name type="common">Pearly razorfish</name>
    <name type="synonym">Hemipteronotus novacula</name>
    <dbReference type="NCBI Taxonomy" id="13765"/>
    <lineage>
        <taxon>Eukaryota</taxon>
        <taxon>Metazoa</taxon>
        <taxon>Chordata</taxon>
        <taxon>Craniata</taxon>
        <taxon>Vertebrata</taxon>
        <taxon>Euteleostomi</taxon>
        <taxon>Actinopterygii</taxon>
        <taxon>Neopterygii</taxon>
        <taxon>Teleostei</taxon>
        <taxon>Neoteleostei</taxon>
        <taxon>Acanthomorphata</taxon>
        <taxon>Eupercaria</taxon>
        <taxon>Labriformes</taxon>
        <taxon>Labridae</taxon>
        <taxon>Xyrichtys</taxon>
    </lineage>
</organism>
<keyword evidence="3" id="KW-1185">Reference proteome</keyword>
<dbReference type="Proteomes" id="UP001178508">
    <property type="component" value="Chromosome 6"/>
</dbReference>
<name>A0AAV1FAU0_XYRNO</name>
<gene>
    <name evidence="2" type="ORF">XNOV1_A018828</name>
</gene>
<feature type="region of interest" description="Disordered" evidence="1">
    <location>
        <begin position="114"/>
        <end position="133"/>
    </location>
</feature>
<proteinExistence type="predicted"/>
<accession>A0AAV1FAU0</accession>
<evidence type="ECO:0000256" key="1">
    <source>
        <dbReference type="SAM" id="MobiDB-lite"/>
    </source>
</evidence>